<dbReference type="EMBL" id="JAAOIW010000006">
    <property type="protein sequence ID" value="NHN31613.1"/>
    <property type="molecule type" value="Genomic_DNA"/>
</dbReference>
<keyword evidence="2" id="KW-1185">Reference proteome</keyword>
<gene>
    <name evidence="1" type="ORF">G9U52_17405</name>
</gene>
<proteinExistence type="predicted"/>
<name>A0ABX0J6N5_9BACL</name>
<protein>
    <submittedName>
        <fullName evidence="1">Uncharacterized protein</fullName>
    </submittedName>
</protein>
<sequence>MSQKTSIFINEFAKVTCRGIFFRGCYYSCAKAIREKWFELARNYGGWTIQVEFNPENLQSIFLRLEEFDEFEQCNIIIKQKQCQTKLDKYFQAILKLKREKVKAQNQFRNVD</sequence>
<reference evidence="1" key="1">
    <citation type="submission" date="2020-03" db="EMBL/GenBank/DDBJ databases">
        <title>Draft sequencing of Paenibacilllus sp. S3N08.</title>
        <authorList>
            <person name="Kim D.-U."/>
        </authorList>
    </citation>
    <scope>NUCLEOTIDE SEQUENCE</scope>
    <source>
        <strain evidence="1">S3N08</strain>
    </source>
</reference>
<evidence type="ECO:0000313" key="2">
    <source>
        <dbReference type="Proteomes" id="UP001165962"/>
    </source>
</evidence>
<dbReference type="RefSeq" id="WP_166151889.1">
    <property type="nucleotide sequence ID" value="NZ_JAAOIW010000006.1"/>
</dbReference>
<organism evidence="1 2">
    <name type="scientific">Paenibacillus agricola</name>
    <dbReference type="NCBI Taxonomy" id="2716264"/>
    <lineage>
        <taxon>Bacteria</taxon>
        <taxon>Bacillati</taxon>
        <taxon>Bacillota</taxon>
        <taxon>Bacilli</taxon>
        <taxon>Bacillales</taxon>
        <taxon>Paenibacillaceae</taxon>
        <taxon>Paenibacillus</taxon>
    </lineage>
</organism>
<comment type="caution">
    <text evidence="1">The sequence shown here is derived from an EMBL/GenBank/DDBJ whole genome shotgun (WGS) entry which is preliminary data.</text>
</comment>
<evidence type="ECO:0000313" key="1">
    <source>
        <dbReference type="EMBL" id="NHN31613.1"/>
    </source>
</evidence>
<accession>A0ABX0J6N5</accession>
<dbReference type="Proteomes" id="UP001165962">
    <property type="component" value="Unassembled WGS sequence"/>
</dbReference>